<dbReference type="SUPFAM" id="SSF103473">
    <property type="entry name" value="MFS general substrate transporter"/>
    <property type="match status" value="1"/>
</dbReference>
<evidence type="ECO:0000256" key="8">
    <source>
        <dbReference type="SAM" id="Phobius"/>
    </source>
</evidence>
<dbReference type="OMA" id="WCYYITI"/>
<keyword evidence="11" id="KW-1185">Reference proteome</keyword>
<feature type="transmembrane region" description="Helical" evidence="8">
    <location>
        <begin position="287"/>
        <end position="309"/>
    </location>
</feature>
<feature type="transmembrane region" description="Helical" evidence="8">
    <location>
        <begin position="397"/>
        <end position="415"/>
    </location>
</feature>
<evidence type="ECO:0000256" key="5">
    <source>
        <dbReference type="ARBA" id="ARBA00022989"/>
    </source>
</evidence>
<evidence type="ECO:0000256" key="3">
    <source>
        <dbReference type="ARBA" id="ARBA00022448"/>
    </source>
</evidence>
<evidence type="ECO:0000256" key="1">
    <source>
        <dbReference type="ARBA" id="ARBA00004141"/>
    </source>
</evidence>
<feature type="transmembrane region" description="Helical" evidence="8">
    <location>
        <begin position="100"/>
        <end position="118"/>
    </location>
</feature>
<dbReference type="Gene3D" id="1.20.1250.20">
    <property type="entry name" value="MFS general substrate transporter like domains"/>
    <property type="match status" value="1"/>
</dbReference>
<evidence type="ECO:0000256" key="6">
    <source>
        <dbReference type="ARBA" id="ARBA00023136"/>
    </source>
</evidence>
<dbReference type="VEuPathDB" id="FungiDB:TSTA_065530"/>
<dbReference type="eggNOG" id="KOG0254">
    <property type="taxonomic scope" value="Eukaryota"/>
</dbReference>
<comment type="subcellular location">
    <subcellularLocation>
        <location evidence="1">Membrane</location>
        <topology evidence="1">Multi-pass membrane protein</topology>
    </subcellularLocation>
</comment>
<dbReference type="AlphaFoldDB" id="B8LV48"/>
<feature type="transmembrane region" description="Helical" evidence="8">
    <location>
        <begin position="154"/>
        <end position="176"/>
    </location>
</feature>
<evidence type="ECO:0000256" key="4">
    <source>
        <dbReference type="ARBA" id="ARBA00022692"/>
    </source>
</evidence>
<dbReference type="InterPro" id="IPR053791">
    <property type="entry name" value="MFS_Tri12-like"/>
</dbReference>
<dbReference type="Pfam" id="PF06609">
    <property type="entry name" value="TRI12"/>
    <property type="match status" value="1"/>
</dbReference>
<feature type="compositionally biased region" description="Basic and acidic residues" evidence="7">
    <location>
        <begin position="1"/>
        <end position="16"/>
    </location>
</feature>
<evidence type="ECO:0000256" key="2">
    <source>
        <dbReference type="ARBA" id="ARBA00007520"/>
    </source>
</evidence>
<dbReference type="PROSITE" id="PS50850">
    <property type="entry name" value="MFS"/>
    <property type="match status" value="1"/>
</dbReference>
<keyword evidence="3" id="KW-0813">Transport</keyword>
<comment type="similarity">
    <text evidence="2">Belongs to the major facilitator superfamily. TCR/Tet family.</text>
</comment>
<organism evidence="10 11">
    <name type="scientific">Talaromyces stipitatus (strain ATCC 10500 / CBS 375.48 / QM 6759 / NRRL 1006)</name>
    <name type="common">Penicillium stipitatum</name>
    <dbReference type="NCBI Taxonomy" id="441959"/>
    <lineage>
        <taxon>Eukaryota</taxon>
        <taxon>Fungi</taxon>
        <taxon>Dikarya</taxon>
        <taxon>Ascomycota</taxon>
        <taxon>Pezizomycotina</taxon>
        <taxon>Eurotiomycetes</taxon>
        <taxon>Eurotiomycetidae</taxon>
        <taxon>Eurotiales</taxon>
        <taxon>Trichocomaceae</taxon>
        <taxon>Talaromyces</taxon>
        <taxon>Talaromyces sect. Talaromyces</taxon>
    </lineage>
</organism>
<evidence type="ECO:0000313" key="10">
    <source>
        <dbReference type="EMBL" id="EED23098.1"/>
    </source>
</evidence>
<dbReference type="OrthoDB" id="4139357at2759"/>
<dbReference type="GO" id="GO:0022857">
    <property type="term" value="F:transmembrane transporter activity"/>
    <property type="evidence" value="ECO:0007669"/>
    <property type="project" value="InterPro"/>
</dbReference>
<protein>
    <submittedName>
        <fullName evidence="10">Efflux pump antibiotic resistance protein, putative</fullName>
    </submittedName>
</protein>
<feature type="transmembrane region" description="Helical" evidence="8">
    <location>
        <begin position="262"/>
        <end position="281"/>
    </location>
</feature>
<feature type="transmembrane region" description="Helical" evidence="8">
    <location>
        <begin position="219"/>
        <end position="241"/>
    </location>
</feature>
<keyword evidence="4 8" id="KW-0812">Transmembrane</keyword>
<dbReference type="GO" id="GO:0005886">
    <property type="term" value="C:plasma membrane"/>
    <property type="evidence" value="ECO:0007669"/>
    <property type="project" value="TreeGrafter"/>
</dbReference>
<reference evidence="11" key="1">
    <citation type="journal article" date="2015" name="Genome Announc.">
        <title>Genome sequence of the AIDS-associated pathogen Penicillium marneffei (ATCC18224) and its near taxonomic relative Talaromyces stipitatus (ATCC10500).</title>
        <authorList>
            <person name="Nierman W.C."/>
            <person name="Fedorova-Abrams N.D."/>
            <person name="Andrianopoulos A."/>
        </authorList>
    </citation>
    <scope>NUCLEOTIDE SEQUENCE [LARGE SCALE GENOMIC DNA]</scope>
    <source>
        <strain evidence="11">ATCC 10500 / CBS 375.48 / QM 6759 / NRRL 1006</strain>
    </source>
</reference>
<dbReference type="CDD" id="cd06179">
    <property type="entry name" value="MFS_TRI12_like"/>
    <property type="match status" value="1"/>
</dbReference>
<dbReference type="Proteomes" id="UP000001745">
    <property type="component" value="Unassembled WGS sequence"/>
</dbReference>
<name>B8LV48_TALSN</name>
<feature type="transmembrane region" description="Helical" evidence="8">
    <location>
        <begin position="553"/>
        <end position="571"/>
    </location>
</feature>
<gene>
    <name evidence="10" type="ORF">TSTA_065530</name>
</gene>
<accession>B8LV48</accession>
<dbReference type="InParanoid" id="B8LV48"/>
<feature type="domain" description="Major facilitator superfamily (MFS) profile" evidence="9">
    <location>
        <begin position="58"/>
        <end position="576"/>
    </location>
</feature>
<feature type="transmembrane region" description="Helical" evidence="8">
    <location>
        <begin position="130"/>
        <end position="148"/>
    </location>
</feature>
<dbReference type="PANTHER" id="PTHR23501">
    <property type="entry name" value="MAJOR FACILITATOR SUPERFAMILY"/>
    <property type="match status" value="1"/>
</dbReference>
<feature type="region of interest" description="Disordered" evidence="7">
    <location>
        <begin position="1"/>
        <end position="55"/>
    </location>
</feature>
<dbReference type="PANTHER" id="PTHR23501:SF102">
    <property type="entry name" value="DRUG TRANSPORTER, PUTATIVE (AFU_ORTHOLOGUE AFUA_3G08530)-RELATED"/>
    <property type="match status" value="1"/>
</dbReference>
<dbReference type="PROSITE" id="PS00216">
    <property type="entry name" value="SUGAR_TRANSPORT_1"/>
    <property type="match status" value="1"/>
</dbReference>
<dbReference type="InterPro" id="IPR005829">
    <property type="entry name" value="Sugar_transporter_CS"/>
</dbReference>
<evidence type="ECO:0000313" key="11">
    <source>
        <dbReference type="Proteomes" id="UP000001745"/>
    </source>
</evidence>
<dbReference type="GeneID" id="8101275"/>
<feature type="transmembrane region" description="Helical" evidence="8">
    <location>
        <begin position="421"/>
        <end position="443"/>
    </location>
</feature>
<dbReference type="RefSeq" id="XP_002340485.1">
    <property type="nucleotide sequence ID" value="XM_002340444.1"/>
</dbReference>
<sequence>METSDSKPEEAVEHQEIPPSPQDAVTARTKAEEAATQDGDRNAAVAVNNEDSDPPEKVSASTLMAVFFMGLSYVAAISCGLVMPAGIVSQIGTALGDMENIVWIPGGWGVASAVSFSIAGRLSDIFGRRYVLISGQALTLIGSIVGATAHKTTIVAAGSTIIGFGAGVIFVSYPGISELLPNKYRGMGIAWTEFCLNVPWAGLGVLIAQEFVIHASWRWIYYVGIIYAAISMTGTAVSYFPPSRPRGDYDKSRWQEFKELDFVGLFLFCGGLTLFLVGITYLGKSSYSVAVVASTTVIGGLLLAACLAYDFTIARDPIFPLRLFVMFREFTVHLIILFVAGMIWQAITTLGPQGTLYMFTNDPIRIGVLQIPNNISGLLGGWIMPSLVHKIKHVREQILFALLMETVFTACYAAVVPNHEIAWSVMQLFGQSCFTWVTLLAYVSSGLFVPQEDFGVSAGLIGTFRSAGNSVGNAIFSTILTSQVNKQMPKRVAEAAIQNGFPAARIGELIPAVVENAVGVPHAFASIPEATSSVISATSRAFKEAYAYSFRRVFYATIPFGVIALGFAWFVKDPSPLLNNHVAVHQEREILSGKRVLSAREQEHIEKRDIPA</sequence>
<dbReference type="InterPro" id="IPR020846">
    <property type="entry name" value="MFS_dom"/>
</dbReference>
<dbReference type="PhylomeDB" id="B8LV48"/>
<keyword evidence="5 8" id="KW-1133">Transmembrane helix</keyword>
<dbReference type="EMBL" id="EQ962652">
    <property type="protein sequence ID" value="EED23098.1"/>
    <property type="molecule type" value="Genomic_DNA"/>
</dbReference>
<feature type="transmembrane region" description="Helical" evidence="8">
    <location>
        <begin position="63"/>
        <end position="88"/>
    </location>
</feature>
<keyword evidence="6 8" id="KW-0472">Membrane</keyword>
<feature type="transmembrane region" description="Helical" evidence="8">
    <location>
        <begin position="188"/>
        <end position="207"/>
    </location>
</feature>
<dbReference type="InterPro" id="IPR010573">
    <property type="entry name" value="MFS_Str1/Tri12-like"/>
</dbReference>
<proteinExistence type="inferred from homology"/>
<feature type="transmembrane region" description="Helical" evidence="8">
    <location>
        <begin position="367"/>
        <end position="385"/>
    </location>
</feature>
<dbReference type="InterPro" id="IPR036259">
    <property type="entry name" value="MFS_trans_sf"/>
</dbReference>
<evidence type="ECO:0000256" key="7">
    <source>
        <dbReference type="SAM" id="MobiDB-lite"/>
    </source>
</evidence>
<evidence type="ECO:0000259" key="9">
    <source>
        <dbReference type="PROSITE" id="PS50850"/>
    </source>
</evidence>
<feature type="compositionally biased region" description="Basic and acidic residues" evidence="7">
    <location>
        <begin position="29"/>
        <end position="41"/>
    </location>
</feature>
<feature type="transmembrane region" description="Helical" evidence="8">
    <location>
        <begin position="330"/>
        <end position="347"/>
    </location>
</feature>
<dbReference type="HOGENOM" id="CLU_000960_25_2_1"/>